<name>A0ABW9XCS9_9SPHN</name>
<dbReference type="SUPFAM" id="SSF46785">
    <property type="entry name" value="Winged helix' DNA-binding domain"/>
    <property type="match status" value="1"/>
</dbReference>
<dbReference type="InterPro" id="IPR036390">
    <property type="entry name" value="WH_DNA-bd_sf"/>
</dbReference>
<sequence length="140" mass="15760">MTSELARMAAELNELAELRDAEKVPDGGSDPAEQAQAIYRNRRRRSHIFGSEDLFGEPAWDMLLDLYVAEKKQKRIAVTSACIGAAVPPTTALRWIRILEDKKLVIREVDKEDARRTFVRLSPLGCERMDAYFAGRGAPL</sequence>
<dbReference type="InterPro" id="IPR036388">
    <property type="entry name" value="WH-like_DNA-bd_sf"/>
</dbReference>
<dbReference type="Proteomes" id="UP000753724">
    <property type="component" value="Unassembled WGS sequence"/>
</dbReference>
<keyword evidence="2" id="KW-1185">Reference proteome</keyword>
<comment type="caution">
    <text evidence="1">The sequence shown here is derived from an EMBL/GenBank/DDBJ whole genome shotgun (WGS) entry which is preliminary data.</text>
</comment>
<accession>A0ABW9XCS9</accession>
<organism evidence="1 2">
    <name type="scientific">Novosphingobium ovatum</name>
    <dbReference type="NCBI Taxonomy" id="1908523"/>
    <lineage>
        <taxon>Bacteria</taxon>
        <taxon>Pseudomonadati</taxon>
        <taxon>Pseudomonadota</taxon>
        <taxon>Alphaproteobacteria</taxon>
        <taxon>Sphingomonadales</taxon>
        <taxon>Sphingomonadaceae</taxon>
        <taxon>Novosphingobium</taxon>
    </lineage>
</organism>
<reference evidence="2" key="1">
    <citation type="submission" date="2020-01" db="EMBL/GenBank/DDBJ databases">
        <title>Sphingomonas sp. strain CSW-10.</title>
        <authorList>
            <person name="Chen W.-M."/>
        </authorList>
    </citation>
    <scope>NUCLEOTIDE SEQUENCE [LARGE SCALE GENOMIC DNA]</scope>
    <source>
        <strain evidence="2">FSY-8</strain>
    </source>
</reference>
<dbReference type="RefSeq" id="WP_161717547.1">
    <property type="nucleotide sequence ID" value="NZ_JAAAPO010000002.1"/>
</dbReference>
<dbReference type="EMBL" id="JAAAPO010000002">
    <property type="protein sequence ID" value="NBC36325.1"/>
    <property type="molecule type" value="Genomic_DNA"/>
</dbReference>
<dbReference type="Gene3D" id="1.10.10.10">
    <property type="entry name" value="Winged helix-like DNA-binding domain superfamily/Winged helix DNA-binding domain"/>
    <property type="match status" value="1"/>
</dbReference>
<gene>
    <name evidence="1" type="ORF">GTZ99_07110</name>
</gene>
<proteinExistence type="predicted"/>
<evidence type="ECO:0000313" key="1">
    <source>
        <dbReference type="EMBL" id="NBC36325.1"/>
    </source>
</evidence>
<protein>
    <submittedName>
        <fullName evidence="1">MarR family transcriptional regulator</fullName>
    </submittedName>
</protein>
<evidence type="ECO:0000313" key="2">
    <source>
        <dbReference type="Proteomes" id="UP000753724"/>
    </source>
</evidence>